<name>A0ACB7XNX9_9ERIC</name>
<comment type="caution">
    <text evidence="1">The sequence shown here is derived from an EMBL/GenBank/DDBJ whole genome shotgun (WGS) entry which is preliminary data.</text>
</comment>
<dbReference type="Proteomes" id="UP000828048">
    <property type="component" value="Chromosome 1"/>
</dbReference>
<organism evidence="1 2">
    <name type="scientific">Vaccinium darrowii</name>
    <dbReference type="NCBI Taxonomy" id="229202"/>
    <lineage>
        <taxon>Eukaryota</taxon>
        <taxon>Viridiplantae</taxon>
        <taxon>Streptophyta</taxon>
        <taxon>Embryophyta</taxon>
        <taxon>Tracheophyta</taxon>
        <taxon>Spermatophyta</taxon>
        <taxon>Magnoliopsida</taxon>
        <taxon>eudicotyledons</taxon>
        <taxon>Gunneridae</taxon>
        <taxon>Pentapetalae</taxon>
        <taxon>asterids</taxon>
        <taxon>Ericales</taxon>
        <taxon>Ericaceae</taxon>
        <taxon>Vaccinioideae</taxon>
        <taxon>Vaccinieae</taxon>
        <taxon>Vaccinium</taxon>
    </lineage>
</organism>
<evidence type="ECO:0000313" key="1">
    <source>
        <dbReference type="EMBL" id="KAH7842370.1"/>
    </source>
</evidence>
<sequence>MKQSEGSIQNSIENDIALKITSSLQVWDVCSLGSCSRFWRELCASDCVWESLYRERWPALDLGKDSSAQDIKTHQLDTQIEPSIMGWRAIYIDKHNEMDCKATVVLNFVEHCLSAESIEVGHYLSAIEGLCSMQFGFKDVRMFFFKPKLSVLLNLIGLHYCIRWLGVPAEAVMEALNSCHISEREVCVRWWKLGRWFYGFRLRDESRSHTFSLLDIAMGKEEEVLGVLHRGAIHEVIRVQISVAKPVSTPWSVQSPPT</sequence>
<protein>
    <submittedName>
        <fullName evidence="1">Uncharacterized protein</fullName>
    </submittedName>
</protein>
<reference evidence="1 2" key="1">
    <citation type="journal article" date="2021" name="Hortic Res">
        <title>High-quality reference genome and annotation aids understanding of berry development for evergreen blueberry (Vaccinium darrowii).</title>
        <authorList>
            <person name="Yu J."/>
            <person name="Hulse-Kemp A.M."/>
            <person name="Babiker E."/>
            <person name="Staton M."/>
        </authorList>
    </citation>
    <scope>NUCLEOTIDE SEQUENCE [LARGE SCALE GENOMIC DNA]</scope>
    <source>
        <strain evidence="2">cv. NJ 8807/NJ 8810</strain>
        <tissue evidence="1">Young leaf</tissue>
    </source>
</reference>
<accession>A0ACB7XNX9</accession>
<keyword evidence="2" id="KW-1185">Reference proteome</keyword>
<dbReference type="EMBL" id="CM037151">
    <property type="protein sequence ID" value="KAH7842370.1"/>
    <property type="molecule type" value="Genomic_DNA"/>
</dbReference>
<gene>
    <name evidence="1" type="ORF">Vadar_004497</name>
</gene>
<evidence type="ECO:0000313" key="2">
    <source>
        <dbReference type="Proteomes" id="UP000828048"/>
    </source>
</evidence>
<proteinExistence type="predicted"/>